<dbReference type="STRING" id="97359.A0A550BUB4"/>
<dbReference type="InterPro" id="IPR038340">
    <property type="entry name" value="MRP-L47_sf"/>
</dbReference>
<dbReference type="InterPro" id="IPR010729">
    <property type="entry name" value="Ribosomal_uL29_mit"/>
</dbReference>
<evidence type="ECO:0000256" key="7">
    <source>
        <dbReference type="SAM" id="Phobius"/>
    </source>
</evidence>
<dbReference type="SMART" id="SM01417">
    <property type="entry name" value="Solute_trans_a"/>
    <property type="match status" value="1"/>
</dbReference>
<feature type="region of interest" description="Disordered" evidence="6">
    <location>
        <begin position="386"/>
        <end position="431"/>
    </location>
</feature>
<gene>
    <name evidence="8" type="ORF">BD626DRAFT_560910</name>
</gene>
<organism evidence="8 9">
    <name type="scientific">Schizophyllum amplum</name>
    <dbReference type="NCBI Taxonomy" id="97359"/>
    <lineage>
        <taxon>Eukaryota</taxon>
        <taxon>Fungi</taxon>
        <taxon>Dikarya</taxon>
        <taxon>Basidiomycota</taxon>
        <taxon>Agaricomycotina</taxon>
        <taxon>Agaricomycetes</taxon>
        <taxon>Agaricomycetidae</taxon>
        <taxon>Agaricales</taxon>
        <taxon>Schizophyllaceae</taxon>
        <taxon>Schizophyllum</taxon>
    </lineage>
</organism>
<protein>
    <recommendedName>
        <fullName evidence="5">54S ribosomal protein L4, mitochondrial</fullName>
    </recommendedName>
</protein>
<reference evidence="8 9" key="1">
    <citation type="journal article" date="2019" name="New Phytol.">
        <title>Comparative genomics reveals unique wood-decay strategies and fruiting body development in the Schizophyllaceae.</title>
        <authorList>
            <person name="Almasi E."/>
            <person name="Sahu N."/>
            <person name="Krizsan K."/>
            <person name="Balint B."/>
            <person name="Kovacs G.M."/>
            <person name="Kiss B."/>
            <person name="Cseklye J."/>
            <person name="Drula E."/>
            <person name="Henrissat B."/>
            <person name="Nagy I."/>
            <person name="Chovatia M."/>
            <person name="Adam C."/>
            <person name="LaButti K."/>
            <person name="Lipzen A."/>
            <person name="Riley R."/>
            <person name="Grigoriev I.V."/>
            <person name="Nagy L.G."/>
        </authorList>
    </citation>
    <scope>NUCLEOTIDE SEQUENCE [LARGE SCALE GENOMIC DNA]</scope>
    <source>
        <strain evidence="8 9">NL-1724</strain>
    </source>
</reference>
<dbReference type="Proteomes" id="UP000320762">
    <property type="component" value="Unassembled WGS sequence"/>
</dbReference>
<dbReference type="GO" id="GO:0016020">
    <property type="term" value="C:membrane"/>
    <property type="evidence" value="ECO:0007669"/>
    <property type="project" value="UniProtKB-SubCell"/>
</dbReference>
<keyword evidence="4 7" id="KW-0472">Membrane</keyword>
<evidence type="ECO:0000256" key="1">
    <source>
        <dbReference type="ARBA" id="ARBA00004141"/>
    </source>
</evidence>
<keyword evidence="9" id="KW-1185">Reference proteome</keyword>
<dbReference type="Pfam" id="PF06984">
    <property type="entry name" value="MRP-L47"/>
    <property type="match status" value="1"/>
</dbReference>
<dbReference type="GO" id="GO:0006412">
    <property type="term" value="P:translation"/>
    <property type="evidence" value="ECO:0007669"/>
    <property type="project" value="InterPro"/>
</dbReference>
<keyword evidence="3 7" id="KW-1133">Transmembrane helix</keyword>
<comment type="caution">
    <text evidence="8">The sequence shown here is derived from an EMBL/GenBank/DDBJ whole genome shotgun (WGS) entry which is preliminary data.</text>
</comment>
<evidence type="ECO:0000256" key="5">
    <source>
        <dbReference type="ARBA" id="ARBA00035399"/>
    </source>
</evidence>
<evidence type="ECO:0000313" key="8">
    <source>
        <dbReference type="EMBL" id="TRM56137.1"/>
    </source>
</evidence>
<evidence type="ECO:0000256" key="6">
    <source>
        <dbReference type="SAM" id="MobiDB-lite"/>
    </source>
</evidence>
<feature type="transmembrane region" description="Helical" evidence="7">
    <location>
        <begin position="155"/>
        <end position="177"/>
    </location>
</feature>
<dbReference type="GO" id="GO:0003735">
    <property type="term" value="F:structural constituent of ribosome"/>
    <property type="evidence" value="ECO:0007669"/>
    <property type="project" value="InterPro"/>
</dbReference>
<sequence>MPTCESDNTADVDQSDFWSSDGIDWDAHRIGWAISGGCAALTVIISAIAIAKHCRSYTVPNEQRQILRILYMPPVYAIISFASYRYFRSYTYYSLVEVAYEAVTISAFLLLIIEYVAATASNHDAENAIARKDKSKLPLPFCCWRYRPTKAYFMYTVKWAVLQYVVVRPLVSIAGIVCEKYKVLCESEGFDFKYANVYLEIVDFVSISMALYGLLVFYGLTKEELKSRRPLAKFLTIKLIVMFTWYQSFVFEALEGRVIHATQYWTETNIANGLNALAICIEMVFFSVAMWWAYSPGEYKKQRSRPTSVWKPLWDSINYSDFAHEIAVSVKFYIDYYRGVPSAHGHGHRTANLGQGPAAPKATFETAFGLQDQQQRGGAADVRGFENAYASDGRQNVRRYDDPDQRTRKPVRGKPQPPPPEPVQSVLNQRVPTSDDHGLYGFFRRSVEPEAQGDDRYLLFDPVDNPPALAKYIGGRSWSAAELRLKSFADLHTLWYVCLRERNLLETQRNLARRMEIPGANAITENQAKKTVQTMARIKNVMNERRLAYEGAVETVERARAKKAEVEEKKQDEQLLALRMAEYEAERARVQEHNSVVAQRRLEVAAAEAAQRQAAREAAEQARRELREAAEASGVQFVEEDTPEDVAAQTGAPSEVQEQQQAPAGKPEPEAATAQDVAMRALFGDKAPPSGP</sequence>
<dbReference type="PANTHER" id="PTHR23423">
    <property type="entry name" value="ORGANIC SOLUTE TRANSPORTER-RELATED"/>
    <property type="match status" value="1"/>
</dbReference>
<comment type="subcellular location">
    <subcellularLocation>
        <location evidence="1">Membrane</location>
        <topology evidence="1">Multi-pass membrane protein</topology>
    </subcellularLocation>
</comment>
<evidence type="ECO:0000256" key="3">
    <source>
        <dbReference type="ARBA" id="ARBA00022989"/>
    </source>
</evidence>
<dbReference type="Gene3D" id="6.10.330.20">
    <property type="match status" value="1"/>
</dbReference>
<dbReference type="EMBL" id="VDMD01000079">
    <property type="protein sequence ID" value="TRM56137.1"/>
    <property type="molecule type" value="Genomic_DNA"/>
</dbReference>
<feature type="transmembrane region" description="Helical" evidence="7">
    <location>
        <begin position="70"/>
        <end position="87"/>
    </location>
</feature>
<evidence type="ECO:0000256" key="2">
    <source>
        <dbReference type="ARBA" id="ARBA00022692"/>
    </source>
</evidence>
<feature type="compositionally biased region" description="Basic and acidic residues" evidence="6">
    <location>
        <begin position="398"/>
        <end position="407"/>
    </location>
</feature>
<dbReference type="AlphaFoldDB" id="A0A550BUB4"/>
<feature type="transmembrane region" description="Helical" evidence="7">
    <location>
        <begin position="274"/>
        <end position="294"/>
    </location>
</feature>
<name>A0A550BUB4_9AGAR</name>
<accession>A0A550BUB4</accession>
<feature type="transmembrane region" description="Helical" evidence="7">
    <location>
        <begin position="99"/>
        <end position="117"/>
    </location>
</feature>
<keyword evidence="2 7" id="KW-0812">Transmembrane</keyword>
<dbReference type="Pfam" id="PF03619">
    <property type="entry name" value="Solute_trans_a"/>
    <property type="match status" value="1"/>
</dbReference>
<evidence type="ECO:0000313" key="9">
    <source>
        <dbReference type="Proteomes" id="UP000320762"/>
    </source>
</evidence>
<proteinExistence type="predicted"/>
<dbReference type="GO" id="GO:0005761">
    <property type="term" value="C:mitochondrial ribosome"/>
    <property type="evidence" value="ECO:0007669"/>
    <property type="project" value="InterPro"/>
</dbReference>
<evidence type="ECO:0000256" key="4">
    <source>
        <dbReference type="ARBA" id="ARBA00023136"/>
    </source>
</evidence>
<feature type="transmembrane region" description="Helical" evidence="7">
    <location>
        <begin position="197"/>
        <end position="220"/>
    </location>
</feature>
<feature type="compositionally biased region" description="Basic and acidic residues" evidence="6">
    <location>
        <begin position="619"/>
        <end position="630"/>
    </location>
</feature>
<feature type="transmembrane region" description="Helical" evidence="7">
    <location>
        <begin position="30"/>
        <end position="50"/>
    </location>
</feature>
<feature type="region of interest" description="Disordered" evidence="6">
    <location>
        <begin position="619"/>
        <end position="692"/>
    </location>
</feature>
<dbReference type="OrthoDB" id="5348404at2759"/>
<dbReference type="InterPro" id="IPR005178">
    <property type="entry name" value="Ostalpha/TMEM184C"/>
</dbReference>